<dbReference type="AlphaFoldDB" id="A0A4Y2LB02"/>
<proteinExistence type="predicted"/>
<name>A0A4Y2LB02_ARAVE</name>
<reference evidence="1 2" key="1">
    <citation type="journal article" date="2019" name="Sci. Rep.">
        <title>Orb-weaving spider Araneus ventricosus genome elucidates the spidroin gene catalogue.</title>
        <authorList>
            <person name="Kono N."/>
            <person name="Nakamura H."/>
            <person name="Ohtoshi R."/>
            <person name="Moran D.A.P."/>
            <person name="Shinohara A."/>
            <person name="Yoshida Y."/>
            <person name="Fujiwara M."/>
            <person name="Mori M."/>
            <person name="Tomita M."/>
            <person name="Arakawa K."/>
        </authorList>
    </citation>
    <scope>NUCLEOTIDE SEQUENCE [LARGE SCALE GENOMIC DNA]</scope>
</reference>
<dbReference type="Proteomes" id="UP000499080">
    <property type="component" value="Unassembled WGS sequence"/>
</dbReference>
<keyword evidence="2" id="KW-1185">Reference proteome</keyword>
<evidence type="ECO:0000313" key="1">
    <source>
        <dbReference type="EMBL" id="GBN11881.1"/>
    </source>
</evidence>
<evidence type="ECO:0000313" key="2">
    <source>
        <dbReference type="Proteomes" id="UP000499080"/>
    </source>
</evidence>
<dbReference type="EMBL" id="BGPR01005620">
    <property type="protein sequence ID" value="GBN11881.1"/>
    <property type="molecule type" value="Genomic_DNA"/>
</dbReference>
<protein>
    <submittedName>
        <fullName evidence="1">Uncharacterized protein</fullName>
    </submittedName>
</protein>
<organism evidence="1 2">
    <name type="scientific">Araneus ventricosus</name>
    <name type="common">Orbweaver spider</name>
    <name type="synonym">Epeira ventricosa</name>
    <dbReference type="NCBI Taxonomy" id="182803"/>
    <lineage>
        <taxon>Eukaryota</taxon>
        <taxon>Metazoa</taxon>
        <taxon>Ecdysozoa</taxon>
        <taxon>Arthropoda</taxon>
        <taxon>Chelicerata</taxon>
        <taxon>Arachnida</taxon>
        <taxon>Araneae</taxon>
        <taxon>Araneomorphae</taxon>
        <taxon>Entelegynae</taxon>
        <taxon>Araneoidea</taxon>
        <taxon>Araneidae</taxon>
        <taxon>Araneus</taxon>
    </lineage>
</organism>
<comment type="caution">
    <text evidence="1">The sequence shown here is derived from an EMBL/GenBank/DDBJ whole genome shotgun (WGS) entry which is preliminary data.</text>
</comment>
<gene>
    <name evidence="1" type="ORF">AVEN_66985_1</name>
</gene>
<accession>A0A4Y2LB02</accession>
<sequence>MKTLHEYMVDFMSVVARQQAVTCMILGKCHEHTDFIEDKLEKLQTTNKESIQLNYAAATKIRPRSRRRKRDEGKLVLLYPKEEVYKSTLRRREEIRRREEY</sequence>